<evidence type="ECO:0000256" key="1">
    <source>
        <dbReference type="ARBA" id="ARBA00004586"/>
    </source>
</evidence>
<sequence>MSGHEDTEETRRQKAPYTGHHPIPTIKGFRQEKEARQAEARDYGGDQDNNSTKNVANRFMSPAQGQSGDGKDQSTTNDTQQSAGATQDGDANDENTAPAVDTSEAQTSAQDPGTRRKALKNRKDERAEREVTDPVTHLPVIIHDMTSQALKEVPQNEEPPGTTNRTSTGLSNKKKTTKQLHRELKGMQESHASMQNLFPPPDFDEMKQELADVYKKGITISVAGISSVLLVAFGFERFMSIYIFSDDSPRALVIFTIWIWPTIIALATVWALVVGMRQWMGKRIESVWDAGVWDAEATSKDSSDPHDTETVAWLNSLLGAVWPLVNPDLFTSLADTLEDVMQASLPKVVEMVSVDDVGQGSEAVRILGIRWLPTGAAARSVTEDGQLKDPGDDNQSNDRKVPGQGSVESQDSGDSKDQGDSKGQDASQNANDGSQQQVAEGLEAEEGDFVNMEVAFAYRARSQKKSLKDRAQDLHLYMAFYLPGSLKVPVWVDLRGVVGTVRMRLQLCPDPPFFSLCTITFLGQPKVDLRCTPLSRHALNIMDVPLISNFVQSSVDAAMAQYVAPKSLNLDLQDMLAGEDYKKDTVARGVLVVHVKRGYDFKEGDPGIPLIRSGSSDPYVSVGWAKFGKPLWSTRLLLNEMEPWWDETAYILVTPEELNVRERLRLQLWDSDRMTADDDLGRIEVDLKEVMTNSESNGRMWNRSDGFRALKAGESMPGKLEWSIGYFSKTRITDRELKRQTFDSSVQTTEQLKEKVDYICQRKLREASVKEGRHKKDADELEQQKAQEYKRIQDAMIISAPPPDDYPSGVLSIVIHQITGLELQKLNKTDADKDAEADDEAEEGEDLPSAYCTIILNHSKIFKTRTKPKNARPFYNAGTERFVSDWRSAEVYIAVRDARAKEDDALLGIVHLPLSDVFKNRSQTNGFYPIAGGVGFGRIRVSMVWRSVQWQAPAEAIGWNCGTLEVQPSVAFGDVPETLRTAKLKFHTDLGSGKFYPGKTEEGWHAKRERSLKLPVRQRYSSCLAIQFRHNKTLGASTAAFAILWLKDVRDEEKQEIQLSVWKGDYERAQKNALPEPGEKLGSITLKLKFWEGLGSAHSKWASKNENMKEVKEVLDVARDNYETKAQEEKAGIIEADDDATDDGSDLSDSSDDSDDDDDDDDDGKETKDGKKGLVRKATDLKEHHKNLNRQNRGMMQWRLPRTAKWAMGKAEKLESKVEGLFEHHTREPDVETEV</sequence>
<dbReference type="PANTHER" id="PTHR47348">
    <property type="entry name" value="MEIOTICALLY UP-REGULATED GENE 190 PROTEIN"/>
    <property type="match status" value="1"/>
</dbReference>
<dbReference type="Pfam" id="PF00168">
    <property type="entry name" value="C2"/>
    <property type="match status" value="2"/>
</dbReference>
<evidence type="ECO:0000256" key="3">
    <source>
        <dbReference type="ARBA" id="ARBA00022553"/>
    </source>
</evidence>
<keyword evidence="16" id="KW-1185">Reference proteome</keyword>
<keyword evidence="6" id="KW-0256">Endoplasmic reticulum</keyword>
<feature type="compositionally biased region" description="Basic and acidic residues" evidence="11">
    <location>
        <begin position="381"/>
        <end position="401"/>
    </location>
</feature>
<evidence type="ECO:0008006" key="17">
    <source>
        <dbReference type="Google" id="ProtNLM"/>
    </source>
</evidence>
<dbReference type="AlphaFoldDB" id="A0A6A6PKY4"/>
<feature type="domain" description="C2" evidence="13">
    <location>
        <begin position="571"/>
        <end position="702"/>
    </location>
</feature>
<feature type="compositionally biased region" description="Basic and acidic residues" evidence="11">
    <location>
        <begin position="1165"/>
        <end position="1183"/>
    </location>
</feature>
<dbReference type="PROSITE" id="PS50004">
    <property type="entry name" value="C2"/>
    <property type="match status" value="2"/>
</dbReference>
<keyword evidence="5" id="KW-0677">Repeat</keyword>
<dbReference type="GO" id="GO:0061817">
    <property type="term" value="P:endoplasmic reticulum-plasma membrane tethering"/>
    <property type="evidence" value="ECO:0007669"/>
    <property type="project" value="InterPro"/>
</dbReference>
<dbReference type="Pfam" id="PF25669">
    <property type="entry name" value="SMP_MUG190-like"/>
    <property type="match status" value="2"/>
</dbReference>
<evidence type="ECO:0000256" key="5">
    <source>
        <dbReference type="ARBA" id="ARBA00022737"/>
    </source>
</evidence>
<dbReference type="InterPro" id="IPR057349">
    <property type="entry name" value="C2_Mug190_3rd"/>
</dbReference>
<keyword evidence="10 12" id="KW-0472">Membrane</keyword>
<feature type="compositionally biased region" description="Polar residues" evidence="11">
    <location>
        <begin position="426"/>
        <end position="438"/>
    </location>
</feature>
<dbReference type="InterPro" id="IPR037767">
    <property type="entry name" value="C2A_Mug190-like"/>
</dbReference>
<dbReference type="InterPro" id="IPR031468">
    <property type="entry name" value="SMP_LBD"/>
</dbReference>
<evidence type="ECO:0000256" key="8">
    <source>
        <dbReference type="ARBA" id="ARBA00023055"/>
    </source>
</evidence>
<dbReference type="GeneID" id="54475386"/>
<keyword evidence="7 12" id="KW-1133">Transmembrane helix</keyword>
<dbReference type="InterPro" id="IPR035892">
    <property type="entry name" value="C2_domain_sf"/>
</dbReference>
<feature type="transmembrane region" description="Helical" evidence="12">
    <location>
        <begin position="251"/>
        <end position="273"/>
    </location>
</feature>
<keyword evidence="9" id="KW-0446">Lipid-binding</keyword>
<dbReference type="GO" id="GO:0005789">
    <property type="term" value="C:endoplasmic reticulum membrane"/>
    <property type="evidence" value="ECO:0007669"/>
    <property type="project" value="UniProtKB-SubCell"/>
</dbReference>
<feature type="compositionally biased region" description="Basic and acidic residues" evidence="11">
    <location>
        <begin position="121"/>
        <end position="132"/>
    </location>
</feature>
<dbReference type="GO" id="GO:0008289">
    <property type="term" value="F:lipid binding"/>
    <property type="evidence" value="ECO:0007669"/>
    <property type="project" value="UniProtKB-KW"/>
</dbReference>
<evidence type="ECO:0000256" key="6">
    <source>
        <dbReference type="ARBA" id="ARBA00022824"/>
    </source>
</evidence>
<dbReference type="InterPro" id="IPR037765">
    <property type="entry name" value="C2B_Tricalbin"/>
</dbReference>
<evidence type="ECO:0000256" key="2">
    <source>
        <dbReference type="ARBA" id="ARBA00022448"/>
    </source>
</evidence>
<dbReference type="Proteomes" id="UP000799767">
    <property type="component" value="Unassembled WGS sequence"/>
</dbReference>
<protein>
    <recommendedName>
        <fullName evidence="17">Meiotically up-regulated gene 190 protein</fullName>
    </recommendedName>
</protein>
<accession>A0A6A6PKY4</accession>
<feature type="compositionally biased region" description="Basic and acidic residues" evidence="11">
    <location>
        <begin position="413"/>
        <end position="423"/>
    </location>
</feature>
<name>A0A6A6PKY4_9PEZI</name>
<feature type="compositionally biased region" description="Polar residues" evidence="11">
    <location>
        <begin position="161"/>
        <end position="171"/>
    </location>
</feature>
<dbReference type="RefSeq" id="XP_033587308.1">
    <property type="nucleotide sequence ID" value="XM_033734384.1"/>
</dbReference>
<evidence type="ECO:0000259" key="13">
    <source>
        <dbReference type="PROSITE" id="PS50004"/>
    </source>
</evidence>
<dbReference type="Gene3D" id="2.60.40.150">
    <property type="entry name" value="C2 domain"/>
    <property type="match status" value="2"/>
</dbReference>
<proteinExistence type="predicted"/>
<feature type="region of interest" description="Disordered" evidence="11">
    <location>
        <begin position="378"/>
        <end position="439"/>
    </location>
</feature>
<evidence type="ECO:0000313" key="15">
    <source>
        <dbReference type="EMBL" id="KAF2480738.1"/>
    </source>
</evidence>
<dbReference type="CDD" id="cd04052">
    <property type="entry name" value="C2B_Tricalbin-like"/>
    <property type="match status" value="1"/>
</dbReference>
<dbReference type="PANTHER" id="PTHR47348:SF2">
    <property type="entry name" value="MEIOTICALLY UP-REGULATED 190 PROTEIN"/>
    <property type="match status" value="1"/>
</dbReference>
<evidence type="ECO:0000313" key="16">
    <source>
        <dbReference type="Proteomes" id="UP000799767"/>
    </source>
</evidence>
<dbReference type="GO" id="GO:0006869">
    <property type="term" value="P:lipid transport"/>
    <property type="evidence" value="ECO:0007669"/>
    <property type="project" value="UniProtKB-KW"/>
</dbReference>
<evidence type="ECO:0000256" key="11">
    <source>
        <dbReference type="SAM" id="MobiDB-lite"/>
    </source>
</evidence>
<keyword evidence="8" id="KW-0445">Lipid transport</keyword>
<feature type="domain" description="C2" evidence="13">
    <location>
        <begin position="792"/>
        <end position="927"/>
    </location>
</feature>
<evidence type="ECO:0000256" key="9">
    <source>
        <dbReference type="ARBA" id="ARBA00023121"/>
    </source>
</evidence>
<dbReference type="CDD" id="cd21676">
    <property type="entry name" value="SMP_Mug190"/>
    <property type="match status" value="1"/>
</dbReference>
<evidence type="ECO:0000256" key="7">
    <source>
        <dbReference type="ARBA" id="ARBA00022989"/>
    </source>
</evidence>
<feature type="transmembrane region" description="Helical" evidence="12">
    <location>
        <begin position="217"/>
        <end position="245"/>
    </location>
</feature>
<feature type="region of interest" description="Disordered" evidence="11">
    <location>
        <begin position="1126"/>
        <end position="1197"/>
    </location>
</feature>
<dbReference type="OrthoDB" id="419768at2759"/>
<feature type="domain" description="SMP-LTD" evidence="14">
    <location>
        <begin position="307"/>
        <end position="573"/>
    </location>
</feature>
<evidence type="ECO:0000256" key="12">
    <source>
        <dbReference type="SAM" id="Phobius"/>
    </source>
</evidence>
<dbReference type="SMART" id="SM00239">
    <property type="entry name" value="C2"/>
    <property type="match status" value="2"/>
</dbReference>
<feature type="region of interest" description="Disordered" evidence="11">
    <location>
        <begin position="1"/>
        <end position="178"/>
    </location>
</feature>
<keyword evidence="3" id="KW-0597">Phosphoprotein</keyword>
<evidence type="ECO:0000259" key="14">
    <source>
        <dbReference type="PROSITE" id="PS51847"/>
    </source>
</evidence>
<reference evidence="15" key="1">
    <citation type="journal article" date="2020" name="Stud. Mycol.">
        <title>101 Dothideomycetes genomes: a test case for predicting lifestyles and emergence of pathogens.</title>
        <authorList>
            <person name="Haridas S."/>
            <person name="Albert R."/>
            <person name="Binder M."/>
            <person name="Bloem J."/>
            <person name="Labutti K."/>
            <person name="Salamov A."/>
            <person name="Andreopoulos B."/>
            <person name="Baker S."/>
            <person name="Barry K."/>
            <person name="Bills G."/>
            <person name="Bluhm B."/>
            <person name="Cannon C."/>
            <person name="Castanera R."/>
            <person name="Culley D."/>
            <person name="Daum C."/>
            <person name="Ezra D."/>
            <person name="Gonzalez J."/>
            <person name="Henrissat B."/>
            <person name="Kuo A."/>
            <person name="Liang C."/>
            <person name="Lipzen A."/>
            <person name="Lutzoni F."/>
            <person name="Magnuson J."/>
            <person name="Mondo S."/>
            <person name="Nolan M."/>
            <person name="Ohm R."/>
            <person name="Pangilinan J."/>
            <person name="Park H.-J."/>
            <person name="Ramirez L."/>
            <person name="Alfaro M."/>
            <person name="Sun H."/>
            <person name="Tritt A."/>
            <person name="Yoshinaga Y."/>
            <person name="Zwiers L.-H."/>
            <person name="Turgeon B."/>
            <person name="Goodwin S."/>
            <person name="Spatafora J."/>
            <person name="Crous P."/>
            <person name="Grigoriev I."/>
        </authorList>
    </citation>
    <scope>NUCLEOTIDE SEQUENCE</scope>
    <source>
        <strain evidence="15">CBS 113389</strain>
    </source>
</reference>
<dbReference type="Pfam" id="PF25331">
    <property type="entry name" value="C2_Mug190_3rd"/>
    <property type="match status" value="1"/>
</dbReference>
<keyword evidence="4 12" id="KW-0812">Transmembrane</keyword>
<dbReference type="PROSITE" id="PS51847">
    <property type="entry name" value="SMP"/>
    <property type="match status" value="1"/>
</dbReference>
<evidence type="ECO:0000256" key="10">
    <source>
        <dbReference type="ARBA" id="ARBA00023136"/>
    </source>
</evidence>
<dbReference type="CDD" id="cd04041">
    <property type="entry name" value="C2A_fungal"/>
    <property type="match status" value="1"/>
</dbReference>
<evidence type="ECO:0000256" key="4">
    <source>
        <dbReference type="ARBA" id="ARBA00022692"/>
    </source>
</evidence>
<feature type="compositionally biased region" description="Acidic residues" evidence="11">
    <location>
        <begin position="1135"/>
        <end position="1164"/>
    </location>
</feature>
<feature type="compositionally biased region" description="Basic and acidic residues" evidence="11">
    <location>
        <begin position="29"/>
        <end position="44"/>
    </location>
</feature>
<dbReference type="EMBL" id="MU001639">
    <property type="protein sequence ID" value="KAF2480738.1"/>
    <property type="molecule type" value="Genomic_DNA"/>
</dbReference>
<feature type="compositionally biased region" description="Polar residues" evidence="11">
    <location>
        <begin position="73"/>
        <end position="85"/>
    </location>
</feature>
<dbReference type="SUPFAM" id="SSF49562">
    <property type="entry name" value="C2 domain (Calcium/lipid-binding domain, CaLB)"/>
    <property type="match status" value="2"/>
</dbReference>
<comment type="subcellular location">
    <subcellularLocation>
        <location evidence="1">Endoplasmic reticulum membrane</location>
    </subcellularLocation>
</comment>
<keyword evidence="2" id="KW-0813">Transport</keyword>
<organism evidence="15 16">
    <name type="scientific">Neohortaea acidophila</name>
    <dbReference type="NCBI Taxonomy" id="245834"/>
    <lineage>
        <taxon>Eukaryota</taxon>
        <taxon>Fungi</taxon>
        <taxon>Dikarya</taxon>
        <taxon>Ascomycota</taxon>
        <taxon>Pezizomycotina</taxon>
        <taxon>Dothideomycetes</taxon>
        <taxon>Dothideomycetidae</taxon>
        <taxon>Mycosphaerellales</taxon>
        <taxon>Teratosphaeriaceae</taxon>
        <taxon>Neohortaea</taxon>
    </lineage>
</organism>
<gene>
    <name evidence="15" type="ORF">BDY17DRAFT_302317</name>
</gene>
<dbReference type="InterPro" id="IPR000008">
    <property type="entry name" value="C2_dom"/>
</dbReference>